<dbReference type="InterPro" id="IPR020988">
    <property type="entry name" value="Pept_U32_collagenase"/>
</dbReference>
<sequence length="825" mass="92446">MNPGSQTKKPELLSPAGNMESFFAAVEQGADAVYFGLKDFSARASAQNFSIDDAGKAIAFARRKSIKVYIALNTLLKTLELERAIDLLIALEEMHPDSIIIQDLGLLYLIQSQFPGFNIHASTQMVIHNLAGVKQLEQLGFKRVVLARELSIVEIKNIVDKSSLEIETFIHGALCYSYSGLCFFSSMIGGRSGNRGKCAQPCRKPYHSKSGEGGYLFSMKDLLTLSEIRDLVDAGVNSLKIEGRMKSPEYVAVVTDAYRKAIDGELSDQGEIANRIKTVFSRETTSAYVTGKNNMSDEKSPDTCQIKAVDIVNLSYPANMGLYAGEVIKSEENHIVLRAEAGIGVRDLLQVFENSSATPVLLHVKTLKVNGKRVFGVDVGDIATISSDKKIVHGAKLYVISSQKTKEVFTQKIPKDLTSTRISVDLDISIGSDSITVNGAVMQFIFNKDYSLKLQKSINRMTSEEDIKGCFSRLGKTAFKLNSISVDMPEGLFVPLSILNNIRRDYFNGLSVAWQNERALKSDYVKKWLKDKFVKFGNLVNEKKSVQHKVSEEEIRLSLKIDRLNCLDYIFTQKIYKLYIVLTDKIVSCLKKNNDIIDTLLNEKERVVFSIPVIMRDKGNGLETYNYFEKSVPALVTKGFRQFQISNPGALGLFGGADVILYADYPLYTLNPLSIIKLRELKFLRQTLSPEDGKENMQKLLSDDTDLILYQDTPLFTSEACIWANMKSTCPGIYQCGFEKMNLENEYSDRFTAINESCRTVVINERPFSIIHLIKTFLVVGHKDYRIDLCYQDYTPEMIKNILSGIRSGKKIKDSTPGNFEHGLL</sequence>
<dbReference type="Proteomes" id="UP000218542">
    <property type="component" value="Unassembled WGS sequence"/>
</dbReference>
<dbReference type="Pfam" id="PF01136">
    <property type="entry name" value="Peptidase_U32"/>
    <property type="match status" value="1"/>
</dbReference>
<dbReference type="AlphaFoldDB" id="A0A286TYH5"/>
<dbReference type="Pfam" id="PF12392">
    <property type="entry name" value="DUF3656"/>
    <property type="match status" value="1"/>
</dbReference>
<evidence type="ECO:0000313" key="2">
    <source>
        <dbReference type="EMBL" id="GAX60945.1"/>
    </source>
</evidence>
<dbReference type="GO" id="GO:0008233">
    <property type="term" value="F:peptidase activity"/>
    <property type="evidence" value="ECO:0007669"/>
    <property type="project" value="UniProtKB-KW"/>
</dbReference>
<evidence type="ECO:0000259" key="1">
    <source>
        <dbReference type="Pfam" id="PF12392"/>
    </source>
</evidence>
<keyword evidence="3" id="KW-1185">Reference proteome</keyword>
<proteinExistence type="predicted"/>
<gene>
    <name evidence="2" type="ORF">SCALIN_C16_0019</name>
</gene>
<keyword evidence="2" id="KW-0645">Protease</keyword>
<dbReference type="RefSeq" id="WP_096894342.1">
    <property type="nucleotide sequence ID" value="NZ_BAOS01000016.1"/>
</dbReference>
<feature type="domain" description="Peptidase U32 collagenase" evidence="1">
    <location>
        <begin position="398"/>
        <end position="510"/>
    </location>
</feature>
<keyword evidence="2" id="KW-0378">Hydrolase</keyword>
<comment type="caution">
    <text evidence="2">The sequence shown here is derived from an EMBL/GenBank/DDBJ whole genome shotgun (WGS) entry which is preliminary data.</text>
</comment>
<evidence type="ECO:0000313" key="3">
    <source>
        <dbReference type="Proteomes" id="UP000218542"/>
    </source>
</evidence>
<dbReference type="EMBL" id="BAOS01000016">
    <property type="protein sequence ID" value="GAX60945.1"/>
    <property type="molecule type" value="Genomic_DNA"/>
</dbReference>
<reference evidence="3" key="1">
    <citation type="journal article" date="2017" name="Environ. Microbiol. Rep.">
        <title>Genetic Diversity of Marine Anaerobic Ammonium-Oxidizing Bacteria as Revealed by Genomic and Proteomic Analyses of 'Candidatus Scalindua japonica'.</title>
        <authorList>
            <person name="Oshiki M."/>
            <person name="Mizuto K."/>
            <person name="Kimura Z."/>
            <person name="Kindaichi T."/>
            <person name="Satoh H."/>
            <person name="Okabe S."/>
        </authorList>
    </citation>
    <scope>NUCLEOTIDE SEQUENCE [LARGE SCALE GENOMIC DNA]</scope>
    <source>
        <strain evidence="3">husup-a2</strain>
    </source>
</reference>
<dbReference type="GO" id="GO:0006508">
    <property type="term" value="P:proteolysis"/>
    <property type="evidence" value="ECO:0007669"/>
    <property type="project" value="UniProtKB-KW"/>
</dbReference>
<organism evidence="2 3">
    <name type="scientific">Candidatus Scalindua japonica</name>
    <dbReference type="NCBI Taxonomy" id="1284222"/>
    <lineage>
        <taxon>Bacteria</taxon>
        <taxon>Pseudomonadati</taxon>
        <taxon>Planctomycetota</taxon>
        <taxon>Candidatus Brocadiia</taxon>
        <taxon>Candidatus Brocadiales</taxon>
        <taxon>Candidatus Scalinduaceae</taxon>
        <taxon>Candidatus Scalindua</taxon>
    </lineage>
</organism>
<accession>A0A286TYH5</accession>
<protein>
    <submittedName>
        <fullName evidence="2">Collagenase and related proteases</fullName>
    </submittedName>
</protein>
<dbReference type="PANTHER" id="PTHR30217">
    <property type="entry name" value="PEPTIDASE U32 FAMILY"/>
    <property type="match status" value="1"/>
</dbReference>
<dbReference type="PANTHER" id="PTHR30217:SF10">
    <property type="entry name" value="23S RRNA 5-HYDROXYCYTIDINE C2501 SYNTHASE"/>
    <property type="match status" value="1"/>
</dbReference>
<name>A0A286TYH5_9BACT</name>
<dbReference type="InterPro" id="IPR001539">
    <property type="entry name" value="Peptidase_U32"/>
</dbReference>
<dbReference type="InterPro" id="IPR051454">
    <property type="entry name" value="RNA/ubiquinone_mod_enzymes"/>
</dbReference>
<dbReference type="OrthoDB" id="9807498at2"/>